<evidence type="ECO:0000256" key="5">
    <source>
        <dbReference type="ARBA" id="ARBA00023316"/>
    </source>
</evidence>
<dbReference type="GO" id="GO:0016740">
    <property type="term" value="F:transferase activity"/>
    <property type="evidence" value="ECO:0007669"/>
    <property type="project" value="UniProtKB-KW"/>
</dbReference>
<feature type="active site" description="Nucleophile" evidence="6">
    <location>
        <position position="527"/>
    </location>
</feature>
<feature type="transmembrane region" description="Helical" evidence="7">
    <location>
        <begin position="55"/>
        <end position="78"/>
    </location>
</feature>
<dbReference type="InterPro" id="IPR050979">
    <property type="entry name" value="LD-transpeptidase"/>
</dbReference>
<name>A0A087DFS7_9BIFI</name>
<keyword evidence="7" id="KW-0812">Transmembrane</keyword>
<evidence type="ECO:0000313" key="9">
    <source>
        <dbReference type="EMBL" id="KFI94377.1"/>
    </source>
</evidence>
<dbReference type="SUPFAM" id="SSF141523">
    <property type="entry name" value="L,D-transpeptidase catalytic domain-like"/>
    <property type="match status" value="1"/>
</dbReference>
<comment type="pathway">
    <text evidence="1 6">Cell wall biogenesis; peptidoglycan biosynthesis.</text>
</comment>
<dbReference type="GO" id="GO:0018104">
    <property type="term" value="P:peptidoglycan-protein cross-linking"/>
    <property type="evidence" value="ECO:0007669"/>
    <property type="project" value="TreeGrafter"/>
</dbReference>
<evidence type="ECO:0000256" key="3">
    <source>
        <dbReference type="ARBA" id="ARBA00022960"/>
    </source>
</evidence>
<accession>A0A087DFS7</accession>
<organism evidence="9 10">
    <name type="scientific">Bifidobacterium scardovii</name>
    <dbReference type="NCBI Taxonomy" id="158787"/>
    <lineage>
        <taxon>Bacteria</taxon>
        <taxon>Bacillati</taxon>
        <taxon>Actinomycetota</taxon>
        <taxon>Actinomycetes</taxon>
        <taxon>Bifidobacteriales</taxon>
        <taxon>Bifidobacteriaceae</taxon>
        <taxon>Bifidobacterium</taxon>
    </lineage>
</organism>
<dbReference type="PANTHER" id="PTHR30582">
    <property type="entry name" value="L,D-TRANSPEPTIDASE"/>
    <property type="match status" value="1"/>
</dbReference>
<dbReference type="Pfam" id="PF03734">
    <property type="entry name" value="YkuD"/>
    <property type="match status" value="1"/>
</dbReference>
<evidence type="ECO:0000313" key="10">
    <source>
        <dbReference type="Proteomes" id="UP000029033"/>
    </source>
</evidence>
<evidence type="ECO:0000256" key="6">
    <source>
        <dbReference type="PROSITE-ProRule" id="PRU01373"/>
    </source>
</evidence>
<dbReference type="GO" id="GO:0071972">
    <property type="term" value="F:peptidoglycan L,D-transpeptidase activity"/>
    <property type="evidence" value="ECO:0007669"/>
    <property type="project" value="TreeGrafter"/>
</dbReference>
<dbReference type="GO" id="GO:0008360">
    <property type="term" value="P:regulation of cell shape"/>
    <property type="evidence" value="ECO:0007669"/>
    <property type="project" value="UniProtKB-UniRule"/>
</dbReference>
<dbReference type="Gene3D" id="2.40.440.10">
    <property type="entry name" value="L,D-transpeptidase catalytic domain-like"/>
    <property type="match status" value="1"/>
</dbReference>
<dbReference type="OrthoDB" id="3176960at2"/>
<evidence type="ECO:0000256" key="4">
    <source>
        <dbReference type="ARBA" id="ARBA00022984"/>
    </source>
</evidence>
<dbReference type="eggNOG" id="COG1376">
    <property type="taxonomic scope" value="Bacteria"/>
</dbReference>
<evidence type="ECO:0000256" key="7">
    <source>
        <dbReference type="SAM" id="Phobius"/>
    </source>
</evidence>
<proteinExistence type="predicted"/>
<dbReference type="GO" id="GO:0005576">
    <property type="term" value="C:extracellular region"/>
    <property type="evidence" value="ECO:0007669"/>
    <property type="project" value="TreeGrafter"/>
</dbReference>
<dbReference type="GeneID" id="85165712"/>
<dbReference type="InterPro" id="IPR038063">
    <property type="entry name" value="Transpep_catalytic_dom"/>
</dbReference>
<keyword evidence="3 6" id="KW-0133">Cell shape</keyword>
<dbReference type="Proteomes" id="UP000029033">
    <property type="component" value="Unassembled WGS sequence"/>
</dbReference>
<gene>
    <name evidence="9" type="ORF">BSCA_1404</name>
</gene>
<protein>
    <submittedName>
        <fullName evidence="9">L,D-transpeptidase catalytic domain-containing protein</fullName>
    </submittedName>
</protein>
<dbReference type="CDD" id="cd16913">
    <property type="entry name" value="YkuD_like"/>
    <property type="match status" value="1"/>
</dbReference>
<evidence type="ECO:0000256" key="2">
    <source>
        <dbReference type="ARBA" id="ARBA00022679"/>
    </source>
</evidence>
<dbReference type="PANTHER" id="PTHR30582:SF2">
    <property type="entry name" value="L,D-TRANSPEPTIDASE YCIB-RELATED"/>
    <property type="match status" value="1"/>
</dbReference>
<dbReference type="AlphaFoldDB" id="A0A087DFS7"/>
<dbReference type="GO" id="GO:0071555">
    <property type="term" value="P:cell wall organization"/>
    <property type="evidence" value="ECO:0007669"/>
    <property type="project" value="UniProtKB-UniRule"/>
</dbReference>
<comment type="caution">
    <text evidence="9">The sequence shown here is derived from an EMBL/GenBank/DDBJ whole genome shotgun (WGS) entry which is preliminary data.</text>
</comment>
<dbReference type="InterPro" id="IPR005490">
    <property type="entry name" value="LD_TPept_cat_dom"/>
</dbReference>
<dbReference type="UniPathway" id="UPA00219"/>
<dbReference type="PROSITE" id="PS52029">
    <property type="entry name" value="LD_TPASE"/>
    <property type="match status" value="1"/>
</dbReference>
<dbReference type="EMBL" id="JGZO01000008">
    <property type="protein sequence ID" value="KFI94377.1"/>
    <property type="molecule type" value="Genomic_DNA"/>
</dbReference>
<sequence>MSERNEQFRGTFDASASRPVSGGFADGEATAVFSPLDMDAFAVPEETGARKRRLVWPWIVVGIVALLAACAGGGFWFFQSHALPGVTLWGHSVTGKTYDQIVSTINDSVSGTKVPVSYNGKTVDVTLDDLGLSVDASTIANEASNAKRDGAWWQRYAFWVKHDVTTEPANPKAADSSKLSQKLSIDEVAPVDAAVQLSADQNGFDVVAGQQGQGADAEPVAKAAVARIESLGTSPASTVTVELQATDPAVTDDIANQAKATLDSLAQNPVTIKIGDHQIAAIDAPALAASTTINANENAKLSGNETRNGYVVFDADKLQQYYDNTIKANLSTGREDREVIVNGVGDELQVIKEGHDGVTVAAGADANVGKDVVEALAKGSGSVSVEGTVDPMQTKSTKRNVVIDLSDHTVTAYENDKAIMTFNAGIGRGNDPKTGECTGDLCTPTYCDPNVYDNCTPNGDFKIWLKYLSQDMTGNLTLSDGSNESWDAKNVGFVNYFSKTGCAIHRITTTMNNSQLVGGGGASSHGCVGIGWDVAQQFYNWCLMGTTVHVQP</sequence>
<feature type="active site" description="Proton donor/acceptor" evidence="6">
    <location>
        <position position="505"/>
    </location>
</feature>
<keyword evidence="10" id="KW-1185">Reference proteome</keyword>
<dbReference type="STRING" id="158787.BSCA_1404"/>
<evidence type="ECO:0000259" key="8">
    <source>
        <dbReference type="PROSITE" id="PS52029"/>
    </source>
</evidence>
<keyword evidence="5 6" id="KW-0961">Cell wall biogenesis/degradation</keyword>
<reference evidence="9 10" key="1">
    <citation type="submission" date="2014-03" db="EMBL/GenBank/DDBJ databases">
        <title>Genomics of Bifidobacteria.</title>
        <authorList>
            <person name="Ventura M."/>
            <person name="Milani C."/>
            <person name="Lugli G.A."/>
        </authorList>
    </citation>
    <scope>NUCLEOTIDE SEQUENCE [LARGE SCALE GENOMIC DNA]</scope>
    <source>
        <strain evidence="9 10">LMG 21589</strain>
    </source>
</reference>
<feature type="domain" description="L,D-TPase catalytic" evidence="8">
    <location>
        <begin position="399"/>
        <end position="551"/>
    </location>
</feature>
<keyword evidence="7" id="KW-0472">Membrane</keyword>
<dbReference type="RefSeq" id="WP_033517496.1">
    <property type="nucleotide sequence ID" value="NZ_JGZO01000008.1"/>
</dbReference>
<keyword evidence="2" id="KW-0808">Transferase</keyword>
<keyword evidence="4 6" id="KW-0573">Peptidoglycan synthesis</keyword>
<keyword evidence="7" id="KW-1133">Transmembrane helix</keyword>
<evidence type="ECO:0000256" key="1">
    <source>
        <dbReference type="ARBA" id="ARBA00004752"/>
    </source>
</evidence>